<evidence type="ECO:0000259" key="3">
    <source>
        <dbReference type="PROSITE" id="PS50882"/>
    </source>
</evidence>
<reference evidence="4 5" key="1">
    <citation type="submission" date="2019-05" db="EMBL/GenBank/DDBJ databases">
        <title>Mikania micrantha, genome provides insights into the molecular mechanism of rapid growth.</title>
        <authorList>
            <person name="Liu B."/>
        </authorList>
    </citation>
    <scope>NUCLEOTIDE SEQUENCE [LARGE SCALE GENOMIC DNA]</scope>
    <source>
        <strain evidence="4">NLD-2019</strain>
        <tissue evidence="4">Leaf</tissue>
    </source>
</reference>
<dbReference type="Gene3D" id="1.25.40.20">
    <property type="entry name" value="Ankyrin repeat-containing domain"/>
    <property type="match status" value="2"/>
</dbReference>
<dbReference type="Pfam" id="PF04146">
    <property type="entry name" value="YTH"/>
    <property type="match status" value="1"/>
</dbReference>
<dbReference type="InterPro" id="IPR007275">
    <property type="entry name" value="YTH_domain"/>
</dbReference>
<dbReference type="Pfam" id="PF12796">
    <property type="entry name" value="Ank_2"/>
    <property type="match status" value="1"/>
</dbReference>
<dbReference type="Gene3D" id="3.10.590.10">
    <property type="entry name" value="ph1033 like domains"/>
    <property type="match status" value="1"/>
</dbReference>
<dbReference type="InterPro" id="IPR002110">
    <property type="entry name" value="Ankyrin_rpt"/>
</dbReference>
<name>A0A5N6NPT9_9ASTR</name>
<dbReference type="CDD" id="cd21134">
    <property type="entry name" value="YTH"/>
    <property type="match status" value="1"/>
</dbReference>
<dbReference type="SUPFAM" id="SSF48403">
    <property type="entry name" value="Ankyrin repeat"/>
    <property type="match status" value="1"/>
</dbReference>
<dbReference type="SMART" id="SM00248">
    <property type="entry name" value="ANK"/>
    <property type="match status" value="4"/>
</dbReference>
<feature type="compositionally biased region" description="Basic and acidic residues" evidence="1">
    <location>
        <begin position="63"/>
        <end position="74"/>
    </location>
</feature>
<protein>
    <recommendedName>
        <fullName evidence="3">YTH domain-containing protein</fullName>
    </recommendedName>
</protein>
<evidence type="ECO:0000256" key="2">
    <source>
        <dbReference type="SAM" id="Phobius"/>
    </source>
</evidence>
<keyword evidence="2" id="KW-0812">Transmembrane</keyword>
<dbReference type="OrthoDB" id="1925304at2759"/>
<dbReference type="Proteomes" id="UP000326396">
    <property type="component" value="Linkage Group LG17"/>
</dbReference>
<proteinExistence type="predicted"/>
<feature type="compositionally biased region" description="Basic and acidic residues" evidence="1">
    <location>
        <begin position="362"/>
        <end position="371"/>
    </location>
</feature>
<feature type="transmembrane region" description="Helical" evidence="2">
    <location>
        <begin position="1037"/>
        <end position="1062"/>
    </location>
</feature>
<feature type="transmembrane region" description="Helical" evidence="2">
    <location>
        <begin position="989"/>
        <end position="1017"/>
    </location>
</feature>
<dbReference type="PANTHER" id="PTHR24177:SF467">
    <property type="entry name" value="PGG DOMAIN, RETROTRANSPOSON COPIA-LIKE PROTEIN"/>
    <property type="match status" value="1"/>
</dbReference>
<dbReference type="GO" id="GO:0016020">
    <property type="term" value="C:membrane"/>
    <property type="evidence" value="ECO:0007669"/>
    <property type="project" value="TreeGrafter"/>
</dbReference>
<feature type="region of interest" description="Disordered" evidence="1">
    <location>
        <begin position="321"/>
        <end position="384"/>
    </location>
</feature>
<dbReference type="InterPro" id="IPR026961">
    <property type="entry name" value="PGG_dom"/>
</dbReference>
<feature type="transmembrane region" description="Helical" evidence="2">
    <location>
        <begin position="958"/>
        <end position="977"/>
    </location>
</feature>
<feature type="transmembrane region" description="Helical" evidence="2">
    <location>
        <begin position="1069"/>
        <end position="1090"/>
    </location>
</feature>
<dbReference type="InterPro" id="IPR036770">
    <property type="entry name" value="Ankyrin_rpt-contain_sf"/>
</dbReference>
<keyword evidence="2" id="KW-1133">Transmembrane helix</keyword>
<dbReference type="PROSITE" id="PS50882">
    <property type="entry name" value="YTH"/>
    <property type="match status" value="1"/>
</dbReference>
<comment type="caution">
    <text evidence="4">The sequence shown here is derived from an EMBL/GenBank/DDBJ whole genome shotgun (WGS) entry which is preliminary data.</text>
</comment>
<keyword evidence="2" id="KW-0472">Membrane</keyword>
<dbReference type="PANTHER" id="PTHR24177">
    <property type="entry name" value="CASKIN"/>
    <property type="match status" value="1"/>
</dbReference>
<dbReference type="EMBL" id="SZYD01000009">
    <property type="protein sequence ID" value="KAD5316776.1"/>
    <property type="molecule type" value="Genomic_DNA"/>
</dbReference>
<feature type="compositionally biased region" description="Polar residues" evidence="1">
    <location>
        <begin position="323"/>
        <end position="332"/>
    </location>
</feature>
<feature type="domain" description="YTH" evidence="3">
    <location>
        <begin position="91"/>
        <end position="226"/>
    </location>
</feature>
<evidence type="ECO:0000313" key="4">
    <source>
        <dbReference type="EMBL" id="KAD5316776.1"/>
    </source>
</evidence>
<dbReference type="Pfam" id="PF13962">
    <property type="entry name" value="PGG"/>
    <property type="match status" value="1"/>
</dbReference>
<organism evidence="4 5">
    <name type="scientific">Mikania micrantha</name>
    <name type="common">bitter vine</name>
    <dbReference type="NCBI Taxonomy" id="192012"/>
    <lineage>
        <taxon>Eukaryota</taxon>
        <taxon>Viridiplantae</taxon>
        <taxon>Streptophyta</taxon>
        <taxon>Embryophyta</taxon>
        <taxon>Tracheophyta</taxon>
        <taxon>Spermatophyta</taxon>
        <taxon>Magnoliopsida</taxon>
        <taxon>eudicotyledons</taxon>
        <taxon>Gunneridae</taxon>
        <taxon>Pentapetalae</taxon>
        <taxon>asterids</taxon>
        <taxon>campanulids</taxon>
        <taxon>Asterales</taxon>
        <taxon>Asteraceae</taxon>
        <taxon>Asteroideae</taxon>
        <taxon>Heliantheae alliance</taxon>
        <taxon>Eupatorieae</taxon>
        <taxon>Mikania</taxon>
    </lineage>
</organism>
<feature type="compositionally biased region" description="Basic and acidic residues" evidence="1">
    <location>
        <begin position="333"/>
        <end position="345"/>
    </location>
</feature>
<keyword evidence="5" id="KW-1185">Reference proteome</keyword>
<evidence type="ECO:0000313" key="5">
    <source>
        <dbReference type="Proteomes" id="UP000326396"/>
    </source>
</evidence>
<sequence length="1118" mass="127886">MIWVLACWDWLGNDMDGIYELETKNIMSVDNSVVDSSVTDWKLDVENKNNQESLNEKVDKDAYRSGAEDQDHSCEQVGTSNTNKRSKSGDAKYFIMKSLNHENIQLSVERGIWATQVMNEPILEEAYHNSGKVILIFSVNMSGYFQGYAQMVSSVGWRRDNVWSHGYGGSKPWGRSFKVKWLQLQDLPFQRTLHLKNPLNDYKPVKISRDCQELPQDIGEALCELIDGESGMEENQSLYDLQDVNPMHLGPLMYPSLFYQHVSQQNLFINRSGGDVDNGGDGSLLYDGWDMSAERNLHANALTDDDILDMTYEEYLEAHDRGNQISHQAVNESSRKSRDSSVSKADDDDSYSRSHSKKRGRYHDDHTSHRDDHHKHTGTQQYPYPCHVNPSGFVSIKLSGKTNYDRWQEQMTCLIESHGMKGFIDGRFENPGEANYEEWKRSDSLVKGWMFGSLSEDVMGAVVGLHTAMDVWRKLYTTYGSSPPTTASATDKGKDLAEYIPLYRSIMRGDWETAREDFNKDKSALSARLNAAGHRALHIAIAASENMEFVPNLLQMMNPNSLPSMVNNFGQNPLHYAAMVGNTAASKMLVEQNPHLLFIPDKKEYLPIHRALFSPHKLTFLYLLEVCKQHIQLSKQEGYHSPFEGKNGSLLLTCVINQGILDIAYELIKEYPDMCRTKHKDVDTPLVCIAGKWDLYYSGTCYDFYQRFVYCYVPIDNIVGKTDKMQDIENQETYKDNAVSGCNRSCFRTVIQRFYAKFWEITLLHVPHIKHLEEDKVKHNATLMLLRRICDEVSKTNRHIEMGEHYFKATNAAAVNDSPEAIEEMVMYFPQAIWSNTNGYYIIQSAIMNRTEKVYNLLVHKININMLLHKVMKDKDGNNLLHLAAQLAPIHKLNVVSGAALQMQRELQWFHEVEKFVEHEYREAKNKKQETPIMVFRREHKELRKEGEEWMKKTADSYTITAALIITIVFAAAITVPGGNNGGTGKAIYLTRFVFIVYAVSDAISLFTSTTSLLLFLSILTARYRDEDFLYRLPKRLIYGLVMLFLSVTSLMVAFSATLYIVSGQENQWILIPIAALTCLPIASFVTLQFPLLVELISSTYGCRIFGKQDHDYKKKRT</sequence>
<dbReference type="GO" id="GO:0003723">
    <property type="term" value="F:RNA binding"/>
    <property type="evidence" value="ECO:0007669"/>
    <property type="project" value="InterPro"/>
</dbReference>
<dbReference type="AlphaFoldDB" id="A0A5N6NPT9"/>
<evidence type="ECO:0000256" key="1">
    <source>
        <dbReference type="SAM" id="MobiDB-lite"/>
    </source>
</evidence>
<gene>
    <name evidence="4" type="ORF">E3N88_16722</name>
</gene>
<feature type="region of interest" description="Disordered" evidence="1">
    <location>
        <begin position="63"/>
        <end position="87"/>
    </location>
</feature>
<accession>A0A5N6NPT9</accession>